<dbReference type="InterPro" id="IPR037923">
    <property type="entry name" value="HTH-like"/>
</dbReference>
<evidence type="ECO:0008006" key="4">
    <source>
        <dbReference type="Google" id="ProtNLM"/>
    </source>
</evidence>
<dbReference type="Proteomes" id="UP000261905">
    <property type="component" value="Unassembled WGS sequence"/>
</dbReference>
<evidence type="ECO:0000256" key="1">
    <source>
        <dbReference type="ARBA" id="ARBA00023125"/>
    </source>
</evidence>
<dbReference type="GO" id="GO:0003677">
    <property type="term" value="F:DNA binding"/>
    <property type="evidence" value="ECO:0007669"/>
    <property type="project" value="UniProtKB-KW"/>
</dbReference>
<proteinExistence type="predicted"/>
<sequence>MLAADAMLFKLEEIRLLNKEEYIRLGKSILTLHTLLLVSGGSGVCGINGDSIKISRGTCLVLTPGVLLETSAEEIREVQIYLITFYVYDASEPFRIEQGELPCRQVVMVPSYSRLEELALHMVQHQQRSNTWDKLKANMWFQELLLDLLFGEIARLGQIGQSRRSFLFLLSFASCQTLLCIYVACGPYTVTEGKG</sequence>
<dbReference type="EMBL" id="QUBQ01000002">
    <property type="protein sequence ID" value="REK74543.1"/>
    <property type="molecule type" value="Genomic_DNA"/>
</dbReference>
<dbReference type="AlphaFoldDB" id="A0A371PF23"/>
<organism evidence="2 3">
    <name type="scientific">Paenibacillus paeoniae</name>
    <dbReference type="NCBI Taxonomy" id="2292705"/>
    <lineage>
        <taxon>Bacteria</taxon>
        <taxon>Bacillati</taxon>
        <taxon>Bacillota</taxon>
        <taxon>Bacilli</taxon>
        <taxon>Bacillales</taxon>
        <taxon>Paenibacillaceae</taxon>
        <taxon>Paenibacillus</taxon>
    </lineage>
</organism>
<evidence type="ECO:0000313" key="3">
    <source>
        <dbReference type="Proteomes" id="UP000261905"/>
    </source>
</evidence>
<reference evidence="2 3" key="1">
    <citation type="submission" date="2018-08" db="EMBL/GenBank/DDBJ databases">
        <title>Paenibacillus sp. M4BSY-1, whole genome shotgun sequence.</title>
        <authorList>
            <person name="Tuo L."/>
        </authorList>
    </citation>
    <scope>NUCLEOTIDE SEQUENCE [LARGE SCALE GENOMIC DNA]</scope>
    <source>
        <strain evidence="2 3">M4BSY-1</strain>
    </source>
</reference>
<evidence type="ECO:0000313" key="2">
    <source>
        <dbReference type="EMBL" id="REK74543.1"/>
    </source>
</evidence>
<accession>A0A371PF23</accession>
<gene>
    <name evidence="2" type="ORF">DX130_12635</name>
</gene>
<keyword evidence="1" id="KW-0238">DNA-binding</keyword>
<comment type="caution">
    <text evidence="2">The sequence shown here is derived from an EMBL/GenBank/DDBJ whole genome shotgun (WGS) entry which is preliminary data.</text>
</comment>
<name>A0A371PF23_9BACL</name>
<dbReference type="SUPFAM" id="SSF51215">
    <property type="entry name" value="Regulatory protein AraC"/>
    <property type="match status" value="1"/>
</dbReference>
<keyword evidence="3" id="KW-1185">Reference proteome</keyword>
<protein>
    <recommendedName>
        <fullName evidence="4">AraC-type arabinose-binding/dimerisation domain-containing protein</fullName>
    </recommendedName>
</protein>